<dbReference type="Proteomes" id="UP001596289">
    <property type="component" value="Unassembled WGS sequence"/>
</dbReference>
<dbReference type="InterPro" id="IPR051611">
    <property type="entry name" value="ECF_transporter_component"/>
</dbReference>
<evidence type="ECO:0000256" key="1">
    <source>
        <dbReference type="ARBA" id="ARBA00004141"/>
    </source>
</evidence>
<dbReference type="CDD" id="cd16914">
    <property type="entry name" value="EcfT"/>
    <property type="match status" value="1"/>
</dbReference>
<evidence type="ECO:0000256" key="2">
    <source>
        <dbReference type="ARBA" id="ARBA00022475"/>
    </source>
</evidence>
<keyword evidence="2" id="KW-1003">Cell membrane</keyword>
<dbReference type="Pfam" id="PF02361">
    <property type="entry name" value="CbiQ"/>
    <property type="match status" value="1"/>
</dbReference>
<evidence type="ECO:0000256" key="6">
    <source>
        <dbReference type="SAM" id="Phobius"/>
    </source>
</evidence>
<keyword evidence="3 6" id="KW-0812">Transmembrane</keyword>
<reference evidence="8" key="1">
    <citation type="journal article" date="2019" name="Int. J. Syst. Evol. Microbiol.">
        <title>The Global Catalogue of Microorganisms (GCM) 10K type strain sequencing project: providing services to taxonomists for standard genome sequencing and annotation.</title>
        <authorList>
            <consortium name="The Broad Institute Genomics Platform"/>
            <consortium name="The Broad Institute Genome Sequencing Center for Infectious Disease"/>
            <person name="Wu L."/>
            <person name="Ma J."/>
        </authorList>
    </citation>
    <scope>NUCLEOTIDE SEQUENCE [LARGE SCALE GENOMIC DNA]</scope>
    <source>
        <strain evidence="8">CCM 8904</strain>
    </source>
</reference>
<dbReference type="InterPro" id="IPR003339">
    <property type="entry name" value="ABC/ECF_trnsptr_transmembrane"/>
</dbReference>
<feature type="transmembrane region" description="Helical" evidence="6">
    <location>
        <begin position="77"/>
        <end position="98"/>
    </location>
</feature>
<comment type="caution">
    <text evidence="7">The sequence shown here is derived from an EMBL/GenBank/DDBJ whole genome shotgun (WGS) entry which is preliminary data.</text>
</comment>
<dbReference type="EMBL" id="JBHSSL010000055">
    <property type="protein sequence ID" value="MFC6170868.1"/>
    <property type="molecule type" value="Genomic_DNA"/>
</dbReference>
<feature type="transmembrane region" description="Helical" evidence="6">
    <location>
        <begin position="110"/>
        <end position="131"/>
    </location>
</feature>
<evidence type="ECO:0000256" key="5">
    <source>
        <dbReference type="ARBA" id="ARBA00023136"/>
    </source>
</evidence>
<evidence type="ECO:0000256" key="3">
    <source>
        <dbReference type="ARBA" id="ARBA00022692"/>
    </source>
</evidence>
<accession>A0ABW1RGG6</accession>
<comment type="subcellular location">
    <subcellularLocation>
        <location evidence="1">Membrane</location>
        <topology evidence="1">Multi-pass membrane protein</topology>
    </subcellularLocation>
</comment>
<keyword evidence="5 6" id="KW-0472">Membrane</keyword>
<evidence type="ECO:0000256" key="4">
    <source>
        <dbReference type="ARBA" id="ARBA00022989"/>
    </source>
</evidence>
<keyword evidence="8" id="KW-1185">Reference proteome</keyword>
<protein>
    <submittedName>
        <fullName evidence="7">Energy-coupling factor transporter transmembrane component T</fullName>
    </submittedName>
</protein>
<keyword evidence="4 6" id="KW-1133">Transmembrane helix</keyword>
<dbReference type="PANTHER" id="PTHR34857:SF2">
    <property type="entry name" value="SLL0384 PROTEIN"/>
    <property type="match status" value="1"/>
</dbReference>
<sequence length="265" mass="30114">MSTKLPDWLTTSTPLPTGHQQRHFLAQNMQRLERLLQRFSQANDLARPPLKHFIAPQHKLLAVLGVILLLSLNQNILLLWLLLLGDLVILLLLPPIYLRQVLRQTAVTGAFAILLILPSLLLNANVALFAAKTLLILLNLNYYRTTTTFNQVITALQQLHCPNSVIFVVDITLIYLKMLGEFLLQLLQAVSLRTVGKSKHPYQMIGLLFGTLYLKTRDYALDLYAAMEARGFIGVYPAAPRTRQRDQLYLLLEVTVFCFLFLLGR</sequence>
<dbReference type="PANTHER" id="PTHR34857">
    <property type="entry name" value="SLL0384 PROTEIN"/>
    <property type="match status" value="1"/>
</dbReference>
<organism evidence="7 8">
    <name type="scientific">Loigolactobacillus jiayinensis</name>
    <dbReference type="NCBI Taxonomy" id="2486016"/>
    <lineage>
        <taxon>Bacteria</taxon>
        <taxon>Bacillati</taxon>
        <taxon>Bacillota</taxon>
        <taxon>Bacilli</taxon>
        <taxon>Lactobacillales</taxon>
        <taxon>Lactobacillaceae</taxon>
        <taxon>Loigolactobacillus</taxon>
    </lineage>
</organism>
<evidence type="ECO:0000313" key="7">
    <source>
        <dbReference type="EMBL" id="MFC6170868.1"/>
    </source>
</evidence>
<dbReference type="RefSeq" id="WP_125552631.1">
    <property type="nucleotide sequence ID" value="NZ_JBHSSL010000055.1"/>
</dbReference>
<gene>
    <name evidence="7" type="ORF">ACFQGP_09795</name>
</gene>
<proteinExistence type="predicted"/>
<name>A0ABW1RGG6_9LACO</name>
<evidence type="ECO:0000313" key="8">
    <source>
        <dbReference type="Proteomes" id="UP001596289"/>
    </source>
</evidence>
<feature type="transmembrane region" description="Helical" evidence="6">
    <location>
        <begin position="248"/>
        <end position="264"/>
    </location>
</feature>